<evidence type="ECO:0000313" key="9">
    <source>
        <dbReference type="Proteomes" id="UP000008330"/>
    </source>
</evidence>
<feature type="transmembrane region" description="Helical" evidence="6">
    <location>
        <begin position="35"/>
        <end position="54"/>
    </location>
</feature>
<protein>
    <recommendedName>
        <fullName evidence="7">EamA domain-containing protein</fullName>
    </recommendedName>
</protein>
<evidence type="ECO:0000313" key="8">
    <source>
        <dbReference type="EMBL" id="ACI59555.1"/>
    </source>
</evidence>
<dbReference type="InterPro" id="IPR037185">
    <property type="entry name" value="EmrE-like"/>
</dbReference>
<feature type="transmembrane region" description="Helical" evidence="6">
    <location>
        <begin position="100"/>
        <end position="119"/>
    </location>
</feature>
<dbReference type="InterPro" id="IPR050638">
    <property type="entry name" value="AA-Vitamin_Transporters"/>
</dbReference>
<keyword evidence="2" id="KW-1003">Cell membrane</keyword>
<sequence>MQGYIAMKFLPQLAIALAMFLWSINFIWSKDVFTAYSPLSIIFFRLVVASVFVLGLKRAFNIREKIKREHLPRFALLSFFSPFLYFIGEGYGIFLTESTLSALIVATVPVVFPAITFILLREKISLTGIAGLVLAFAGLAFTIVDPANLHLVYSLQGLLFLALSVGSAIAYIILAKQLLEEYRGITVVGAQNAFAAVYYLPFVLVFDGSHILHHAPTLTTVLAILFLGVFCSALAYILYAFAIARLPLWQANAFENLIPIFTATLSFFWLHETLSAKDIAGFLIVIAGIAVSQWGSLRDASGGLSPDESPSRTVQ</sequence>
<evidence type="ECO:0000259" key="7">
    <source>
        <dbReference type="Pfam" id="PF00892"/>
    </source>
</evidence>
<keyword evidence="9" id="KW-1185">Reference proteome</keyword>
<keyword evidence="8" id="KW-0614">Plasmid</keyword>
<feature type="transmembrane region" description="Helical" evidence="6">
    <location>
        <begin position="74"/>
        <end position="94"/>
    </location>
</feature>
<dbReference type="InterPro" id="IPR000620">
    <property type="entry name" value="EamA_dom"/>
</dbReference>
<feature type="transmembrane region" description="Helical" evidence="6">
    <location>
        <begin position="218"/>
        <end position="241"/>
    </location>
</feature>
<dbReference type="EMBL" id="CP001195">
    <property type="protein sequence ID" value="ACI59555.1"/>
    <property type="molecule type" value="Genomic_DNA"/>
</dbReference>
<feature type="transmembrane region" description="Helical" evidence="6">
    <location>
        <begin position="276"/>
        <end position="295"/>
    </location>
</feature>
<feature type="transmembrane region" description="Helical" evidence="6">
    <location>
        <begin position="9"/>
        <end position="29"/>
    </location>
</feature>
<keyword evidence="5 6" id="KW-0472">Membrane</keyword>
<dbReference type="PANTHER" id="PTHR32322:SF18">
    <property type="entry name" value="S-ADENOSYLMETHIONINE_S-ADENOSYLHOMOCYSTEINE TRANSPORTER"/>
    <property type="match status" value="1"/>
</dbReference>
<reference evidence="8 9" key="1">
    <citation type="journal article" date="2010" name="Stand. Genomic Sci.">
        <title>Complete genome sequence of Rhizobium leguminosarum bv trifolii strain WSM2304, an effective microsymbiont of the South American clover Trifolium polymorphum.</title>
        <authorList>
            <person name="Reeve W."/>
            <person name="O'Hara G."/>
            <person name="Chain P."/>
            <person name="Ardley J."/>
            <person name="Brau L."/>
            <person name="Nandesena K."/>
            <person name="Tiwari R."/>
            <person name="Malfatti S."/>
            <person name="Kiss H."/>
            <person name="Lapidus A."/>
            <person name="Copeland A."/>
            <person name="Nolan M."/>
            <person name="Land M."/>
            <person name="Ivanova N."/>
            <person name="Mavromatis K."/>
            <person name="Markowitz V."/>
            <person name="Kyrpides N."/>
            <person name="Melino V."/>
            <person name="Denton M."/>
            <person name="Yates R."/>
            <person name="Howieson J."/>
        </authorList>
    </citation>
    <scope>NUCLEOTIDE SEQUENCE [LARGE SCALE GENOMIC DNA]</scope>
    <source>
        <strain evidence="8 9">WSM2304</strain>
    </source>
</reference>
<feature type="domain" description="EamA" evidence="7">
    <location>
        <begin position="13"/>
        <end position="143"/>
    </location>
</feature>
<dbReference type="Pfam" id="PF00892">
    <property type="entry name" value="EamA"/>
    <property type="match status" value="2"/>
</dbReference>
<evidence type="ECO:0000256" key="4">
    <source>
        <dbReference type="ARBA" id="ARBA00022989"/>
    </source>
</evidence>
<name>A0ABF7QZB7_RHILW</name>
<dbReference type="Proteomes" id="UP000008330">
    <property type="component" value="Plasmid pRLG203"/>
</dbReference>
<gene>
    <name evidence="8" type="ordered locus">Rleg2_6176</name>
</gene>
<geneLocation type="plasmid" evidence="8 9">
    <name>pRLG203</name>
</geneLocation>
<dbReference type="PANTHER" id="PTHR32322">
    <property type="entry name" value="INNER MEMBRANE TRANSPORTER"/>
    <property type="match status" value="1"/>
</dbReference>
<dbReference type="SUPFAM" id="SSF103481">
    <property type="entry name" value="Multidrug resistance efflux transporter EmrE"/>
    <property type="match status" value="2"/>
</dbReference>
<dbReference type="AlphaFoldDB" id="A0ABF7QZB7"/>
<comment type="subcellular location">
    <subcellularLocation>
        <location evidence="1">Cell membrane</location>
        <topology evidence="1">Multi-pass membrane protein</topology>
    </subcellularLocation>
</comment>
<feature type="transmembrane region" description="Helical" evidence="6">
    <location>
        <begin position="126"/>
        <end position="144"/>
    </location>
</feature>
<evidence type="ECO:0000256" key="6">
    <source>
        <dbReference type="SAM" id="Phobius"/>
    </source>
</evidence>
<evidence type="ECO:0000256" key="5">
    <source>
        <dbReference type="ARBA" id="ARBA00023136"/>
    </source>
</evidence>
<evidence type="ECO:0000256" key="2">
    <source>
        <dbReference type="ARBA" id="ARBA00022475"/>
    </source>
</evidence>
<feature type="transmembrane region" description="Helical" evidence="6">
    <location>
        <begin position="253"/>
        <end position="270"/>
    </location>
</feature>
<dbReference type="Gene3D" id="1.10.3730.20">
    <property type="match status" value="1"/>
</dbReference>
<feature type="transmembrane region" description="Helical" evidence="6">
    <location>
        <begin position="150"/>
        <end position="173"/>
    </location>
</feature>
<accession>A0ABF7QZB7</accession>
<organism evidence="8 9">
    <name type="scientific">Rhizobium leguminosarum bv. trifolii (strain WSM2304)</name>
    <dbReference type="NCBI Taxonomy" id="395492"/>
    <lineage>
        <taxon>Bacteria</taxon>
        <taxon>Pseudomonadati</taxon>
        <taxon>Pseudomonadota</taxon>
        <taxon>Alphaproteobacteria</taxon>
        <taxon>Hyphomicrobiales</taxon>
        <taxon>Rhizobiaceae</taxon>
        <taxon>Rhizobium/Agrobacterium group</taxon>
        <taxon>Rhizobium</taxon>
    </lineage>
</organism>
<dbReference type="GO" id="GO:0005886">
    <property type="term" value="C:plasma membrane"/>
    <property type="evidence" value="ECO:0007669"/>
    <property type="project" value="UniProtKB-SubCell"/>
</dbReference>
<dbReference type="KEGG" id="rlt:Rleg2_6176"/>
<feature type="domain" description="EamA" evidence="7">
    <location>
        <begin position="157"/>
        <end position="291"/>
    </location>
</feature>
<proteinExistence type="predicted"/>
<keyword evidence="4 6" id="KW-1133">Transmembrane helix</keyword>
<evidence type="ECO:0000256" key="3">
    <source>
        <dbReference type="ARBA" id="ARBA00022692"/>
    </source>
</evidence>
<feature type="transmembrane region" description="Helical" evidence="6">
    <location>
        <begin position="185"/>
        <end position="206"/>
    </location>
</feature>
<keyword evidence="3 6" id="KW-0812">Transmembrane</keyword>
<evidence type="ECO:0000256" key="1">
    <source>
        <dbReference type="ARBA" id="ARBA00004651"/>
    </source>
</evidence>